<evidence type="ECO:0000256" key="1">
    <source>
        <dbReference type="ARBA" id="ARBA00006885"/>
    </source>
</evidence>
<keyword evidence="6" id="KW-1185">Reference proteome</keyword>
<comment type="similarity">
    <text evidence="1">Belongs to the COQ10 family.</text>
</comment>
<comment type="function">
    <text evidence="3">Required for the function of coenzyme Q in the respiratory chain. May serve as a chaperone or may be involved in the transport of Q6 from its site of synthesis to the catalytic sites of the respiratory complexes.</text>
</comment>
<dbReference type="OrthoDB" id="292693at2759"/>
<gene>
    <name evidence="5" type="ORF">JKP88DRAFT_156212</name>
</gene>
<comment type="caution">
    <text evidence="5">The sequence shown here is derived from an EMBL/GenBank/DDBJ whole genome shotgun (WGS) entry which is preliminary data.</text>
</comment>
<comment type="subunit">
    <text evidence="2">Interacts with coenzyme Q.</text>
</comment>
<dbReference type="GO" id="GO:0045333">
    <property type="term" value="P:cellular respiration"/>
    <property type="evidence" value="ECO:0007669"/>
    <property type="project" value="InterPro"/>
</dbReference>
<dbReference type="InterPro" id="IPR005031">
    <property type="entry name" value="COQ10_START"/>
</dbReference>
<dbReference type="GO" id="GO:0005739">
    <property type="term" value="C:mitochondrion"/>
    <property type="evidence" value="ECO:0007669"/>
    <property type="project" value="TreeGrafter"/>
</dbReference>
<evidence type="ECO:0000259" key="4">
    <source>
        <dbReference type="Pfam" id="PF03364"/>
    </source>
</evidence>
<accession>A0A835ZID9</accession>
<name>A0A835ZID9_9STRA</name>
<sequence>KEYHERKLVRFTPQQVYSVVSDVANYKKFVPFCVDSRILRQVGPGSTTVDAELAVGFKVFTEKYTSRVTLKPPSVVAARAVDSRIFSELSSTWSFKPGPRDGTTYLSFDVEFEVKNPIAATAVNAFFEDVTQQQVKAFERRCKQLYGESNRESEAAV</sequence>
<protein>
    <recommendedName>
        <fullName evidence="4">Coenzyme Q-binding protein COQ10 START domain-containing protein</fullName>
    </recommendedName>
</protein>
<feature type="non-terminal residue" evidence="5">
    <location>
        <position position="157"/>
    </location>
</feature>
<dbReference type="GO" id="GO:0048039">
    <property type="term" value="F:ubiquinone binding"/>
    <property type="evidence" value="ECO:0007669"/>
    <property type="project" value="InterPro"/>
</dbReference>
<reference evidence="5" key="1">
    <citation type="submission" date="2021-02" db="EMBL/GenBank/DDBJ databases">
        <title>First Annotated Genome of the Yellow-green Alga Tribonema minus.</title>
        <authorList>
            <person name="Mahan K.M."/>
        </authorList>
    </citation>
    <scope>NUCLEOTIDE SEQUENCE</scope>
    <source>
        <strain evidence="5">UTEX B ZZ1240</strain>
    </source>
</reference>
<evidence type="ECO:0000256" key="2">
    <source>
        <dbReference type="ARBA" id="ARBA00011814"/>
    </source>
</evidence>
<dbReference type="CDD" id="cd07813">
    <property type="entry name" value="COQ10p_like"/>
    <property type="match status" value="1"/>
</dbReference>
<dbReference type="Gene3D" id="3.30.530.20">
    <property type="match status" value="1"/>
</dbReference>
<evidence type="ECO:0000313" key="6">
    <source>
        <dbReference type="Proteomes" id="UP000664859"/>
    </source>
</evidence>
<dbReference type="AlphaFoldDB" id="A0A835ZID9"/>
<organism evidence="5 6">
    <name type="scientific">Tribonema minus</name>
    <dbReference type="NCBI Taxonomy" id="303371"/>
    <lineage>
        <taxon>Eukaryota</taxon>
        <taxon>Sar</taxon>
        <taxon>Stramenopiles</taxon>
        <taxon>Ochrophyta</taxon>
        <taxon>PX clade</taxon>
        <taxon>Xanthophyceae</taxon>
        <taxon>Tribonematales</taxon>
        <taxon>Tribonemataceae</taxon>
        <taxon>Tribonema</taxon>
    </lineage>
</organism>
<dbReference type="Proteomes" id="UP000664859">
    <property type="component" value="Unassembled WGS sequence"/>
</dbReference>
<dbReference type="PANTHER" id="PTHR12901">
    <property type="entry name" value="SPERM PROTEIN HOMOLOG"/>
    <property type="match status" value="1"/>
</dbReference>
<feature type="non-terminal residue" evidence="5">
    <location>
        <position position="1"/>
    </location>
</feature>
<dbReference type="SUPFAM" id="SSF55961">
    <property type="entry name" value="Bet v1-like"/>
    <property type="match status" value="1"/>
</dbReference>
<dbReference type="Pfam" id="PF03364">
    <property type="entry name" value="Polyketide_cyc"/>
    <property type="match status" value="1"/>
</dbReference>
<evidence type="ECO:0000256" key="3">
    <source>
        <dbReference type="ARBA" id="ARBA00024947"/>
    </source>
</evidence>
<feature type="domain" description="Coenzyme Q-binding protein COQ10 START" evidence="4">
    <location>
        <begin position="11"/>
        <end position="139"/>
    </location>
</feature>
<dbReference type="InterPro" id="IPR044996">
    <property type="entry name" value="COQ10-like"/>
</dbReference>
<dbReference type="EMBL" id="JAFCMP010000048">
    <property type="protein sequence ID" value="KAG5189513.1"/>
    <property type="molecule type" value="Genomic_DNA"/>
</dbReference>
<dbReference type="PANTHER" id="PTHR12901:SF10">
    <property type="entry name" value="COENZYME Q-BINDING PROTEIN COQ10, MITOCHONDRIAL"/>
    <property type="match status" value="1"/>
</dbReference>
<evidence type="ECO:0000313" key="5">
    <source>
        <dbReference type="EMBL" id="KAG5189513.1"/>
    </source>
</evidence>
<dbReference type="InterPro" id="IPR023393">
    <property type="entry name" value="START-like_dom_sf"/>
</dbReference>
<proteinExistence type="inferred from homology"/>